<feature type="region of interest" description="Disordered" evidence="1">
    <location>
        <begin position="44"/>
        <end position="70"/>
    </location>
</feature>
<sequence>MARFSIQLLILFFVVSFCVFFGVELAKQGIEEIHGPMENVAKEVSTSEIEPENQKSDDGISTIKEESPKLSFATTTEDSIGLSAKIGNALQSTAHKGVEIIVSVFHALFS</sequence>
<comment type="caution">
    <text evidence="2">The sequence shown here is derived from an EMBL/GenBank/DDBJ whole genome shotgun (WGS) entry which is preliminary data.</text>
</comment>
<protein>
    <recommendedName>
        <fullName evidence="4">DUF3679 domain-containing protein</fullName>
    </recommendedName>
</protein>
<reference evidence="2 3" key="1">
    <citation type="submission" date="2019-01" db="EMBL/GenBank/DDBJ databases">
        <title>Chengkuizengella sp. nov., isolated from deep-sea sediment of East Pacific Ocean.</title>
        <authorList>
            <person name="Yang J."/>
            <person name="Lai Q."/>
            <person name="Shao Z."/>
        </authorList>
    </citation>
    <scope>NUCLEOTIDE SEQUENCE [LARGE SCALE GENOMIC DNA]</scope>
    <source>
        <strain evidence="2 3">YPA3-1-1</strain>
    </source>
</reference>
<gene>
    <name evidence="2" type="ORF">ERL59_11010</name>
</gene>
<evidence type="ECO:0008006" key="4">
    <source>
        <dbReference type="Google" id="ProtNLM"/>
    </source>
</evidence>
<accession>A0A6N9Q3V7</accession>
<dbReference type="EMBL" id="SIJB01000025">
    <property type="protein sequence ID" value="NBI29488.1"/>
    <property type="molecule type" value="Genomic_DNA"/>
</dbReference>
<dbReference type="RefSeq" id="WP_160646298.1">
    <property type="nucleotide sequence ID" value="NZ_SIJB01000025.1"/>
</dbReference>
<dbReference type="InterPro" id="IPR020534">
    <property type="entry name" value="Uncharacterised_YqxA"/>
</dbReference>
<dbReference type="Proteomes" id="UP000448943">
    <property type="component" value="Unassembled WGS sequence"/>
</dbReference>
<dbReference type="OrthoDB" id="2611684at2"/>
<keyword evidence="3" id="KW-1185">Reference proteome</keyword>
<feature type="compositionally biased region" description="Basic and acidic residues" evidence="1">
    <location>
        <begin position="52"/>
        <end position="68"/>
    </location>
</feature>
<name>A0A6N9Q3V7_9BACL</name>
<evidence type="ECO:0000313" key="3">
    <source>
        <dbReference type="Proteomes" id="UP000448943"/>
    </source>
</evidence>
<evidence type="ECO:0000256" key="1">
    <source>
        <dbReference type="SAM" id="MobiDB-lite"/>
    </source>
</evidence>
<evidence type="ECO:0000313" key="2">
    <source>
        <dbReference type="EMBL" id="NBI29488.1"/>
    </source>
</evidence>
<organism evidence="2 3">
    <name type="scientific">Chengkuizengella marina</name>
    <dbReference type="NCBI Taxonomy" id="2507566"/>
    <lineage>
        <taxon>Bacteria</taxon>
        <taxon>Bacillati</taxon>
        <taxon>Bacillota</taxon>
        <taxon>Bacilli</taxon>
        <taxon>Bacillales</taxon>
        <taxon>Paenibacillaceae</taxon>
        <taxon>Chengkuizengella</taxon>
    </lineage>
</organism>
<dbReference type="AlphaFoldDB" id="A0A6N9Q3V7"/>
<dbReference type="Pfam" id="PF12438">
    <property type="entry name" value="DUF3679"/>
    <property type="match status" value="1"/>
</dbReference>
<proteinExistence type="predicted"/>